<feature type="domain" description="HTH tetR-type" evidence="3">
    <location>
        <begin position="12"/>
        <end position="72"/>
    </location>
</feature>
<dbReference type="Proteomes" id="UP000199679">
    <property type="component" value="Chromosome I"/>
</dbReference>
<dbReference type="PRINTS" id="PR00455">
    <property type="entry name" value="HTHTETR"/>
</dbReference>
<dbReference type="OrthoDB" id="594604at2"/>
<dbReference type="GO" id="GO:0003677">
    <property type="term" value="F:DNA binding"/>
    <property type="evidence" value="ECO:0007669"/>
    <property type="project" value="UniProtKB-UniRule"/>
</dbReference>
<dbReference type="AlphaFoldDB" id="A0A1H2BZ06"/>
<dbReference type="Pfam" id="PF00440">
    <property type="entry name" value="TetR_N"/>
    <property type="match status" value="1"/>
</dbReference>
<evidence type="ECO:0000313" key="4">
    <source>
        <dbReference type="EMBL" id="SDT63312.1"/>
    </source>
</evidence>
<keyword evidence="1 2" id="KW-0238">DNA-binding</keyword>
<accession>A0A1H2BZ06</accession>
<dbReference type="SUPFAM" id="SSF46689">
    <property type="entry name" value="Homeodomain-like"/>
    <property type="match status" value="1"/>
</dbReference>
<feature type="DNA-binding region" description="H-T-H motif" evidence="2">
    <location>
        <begin position="35"/>
        <end position="54"/>
    </location>
</feature>
<evidence type="ECO:0000259" key="3">
    <source>
        <dbReference type="PROSITE" id="PS50977"/>
    </source>
</evidence>
<protein>
    <submittedName>
        <fullName evidence="4">Transcriptional regulator, TetR family</fullName>
    </submittedName>
</protein>
<reference evidence="4 5" key="1">
    <citation type="submission" date="2016-10" db="EMBL/GenBank/DDBJ databases">
        <authorList>
            <person name="de Groot N.N."/>
        </authorList>
    </citation>
    <scope>NUCLEOTIDE SEQUENCE [LARGE SCALE GENOMIC DNA]</scope>
    <source>
        <strain evidence="4 5">MP1X4</strain>
    </source>
</reference>
<proteinExistence type="predicted"/>
<sequence>MGSRERMERLKAEVHKHILDAAMSIVKNEGCGALSIRKIAETIEYSPPIVYSHFLNKEAVLIELSKQGFTMLIDCIQQQLILVTDPKERMEAMLMAFLHFATKENELYQLMYTVGTAVADVGKAFPALATFINLFREEMQQLVKENTLTEETFRCNYLICMSFVHGLVSINRYYKDIEPAMNNMVLKKAIGGIISTIELS</sequence>
<dbReference type="STRING" id="652787.SAMN05216490_4464"/>
<dbReference type="PROSITE" id="PS50977">
    <property type="entry name" value="HTH_TETR_2"/>
    <property type="match status" value="1"/>
</dbReference>
<dbReference type="RefSeq" id="WP_091378363.1">
    <property type="nucleotide sequence ID" value="NZ_LT629740.1"/>
</dbReference>
<dbReference type="PANTHER" id="PTHR43479:SF11">
    <property type="entry name" value="ACREF_ENVCD OPERON REPRESSOR-RELATED"/>
    <property type="match status" value="1"/>
</dbReference>
<dbReference type="InterPro" id="IPR009057">
    <property type="entry name" value="Homeodomain-like_sf"/>
</dbReference>
<dbReference type="InterPro" id="IPR036271">
    <property type="entry name" value="Tet_transcr_reg_TetR-rel_C_sf"/>
</dbReference>
<organism evidence="4 5">
    <name type="scientific">Mucilaginibacter mallensis</name>
    <dbReference type="NCBI Taxonomy" id="652787"/>
    <lineage>
        <taxon>Bacteria</taxon>
        <taxon>Pseudomonadati</taxon>
        <taxon>Bacteroidota</taxon>
        <taxon>Sphingobacteriia</taxon>
        <taxon>Sphingobacteriales</taxon>
        <taxon>Sphingobacteriaceae</taxon>
        <taxon>Mucilaginibacter</taxon>
    </lineage>
</organism>
<gene>
    <name evidence="4" type="ORF">SAMN05216490_4464</name>
</gene>
<evidence type="ECO:0000313" key="5">
    <source>
        <dbReference type="Proteomes" id="UP000199679"/>
    </source>
</evidence>
<dbReference type="InterPro" id="IPR050624">
    <property type="entry name" value="HTH-type_Tx_Regulator"/>
</dbReference>
<name>A0A1H2BZ06_MUCMA</name>
<dbReference type="InterPro" id="IPR001647">
    <property type="entry name" value="HTH_TetR"/>
</dbReference>
<dbReference type="PANTHER" id="PTHR43479">
    <property type="entry name" value="ACREF/ENVCD OPERON REPRESSOR-RELATED"/>
    <property type="match status" value="1"/>
</dbReference>
<dbReference type="Gene3D" id="1.10.357.10">
    <property type="entry name" value="Tetracycline Repressor, domain 2"/>
    <property type="match status" value="1"/>
</dbReference>
<evidence type="ECO:0000256" key="2">
    <source>
        <dbReference type="PROSITE-ProRule" id="PRU00335"/>
    </source>
</evidence>
<evidence type="ECO:0000256" key="1">
    <source>
        <dbReference type="ARBA" id="ARBA00023125"/>
    </source>
</evidence>
<keyword evidence="5" id="KW-1185">Reference proteome</keyword>
<dbReference type="EMBL" id="LT629740">
    <property type="protein sequence ID" value="SDT63312.1"/>
    <property type="molecule type" value="Genomic_DNA"/>
</dbReference>
<dbReference type="SUPFAM" id="SSF48498">
    <property type="entry name" value="Tetracyclin repressor-like, C-terminal domain"/>
    <property type="match status" value="1"/>
</dbReference>